<accession>A0A0G0JUD9</accession>
<organism evidence="1 2">
    <name type="scientific">Candidatus Falkowbacteria bacterium GW2011_GWE1_38_31</name>
    <dbReference type="NCBI Taxonomy" id="1618638"/>
    <lineage>
        <taxon>Bacteria</taxon>
        <taxon>Candidatus Falkowiibacteriota</taxon>
    </lineage>
</organism>
<comment type="caution">
    <text evidence="1">The sequence shown here is derived from an EMBL/GenBank/DDBJ whole genome shotgun (WGS) entry which is preliminary data.</text>
</comment>
<dbReference type="Proteomes" id="UP000034022">
    <property type="component" value="Unassembled WGS sequence"/>
</dbReference>
<dbReference type="EMBL" id="LBUU01000001">
    <property type="protein sequence ID" value="KKQ71103.1"/>
    <property type="molecule type" value="Genomic_DNA"/>
</dbReference>
<dbReference type="AlphaFoldDB" id="A0A0G0JUD9"/>
<dbReference type="InterPro" id="IPR046578">
    <property type="entry name" value="DUF6638"/>
</dbReference>
<evidence type="ECO:0000313" key="1">
    <source>
        <dbReference type="EMBL" id="KKQ71103.1"/>
    </source>
</evidence>
<gene>
    <name evidence="1" type="ORF">US91_C0001G0030</name>
</gene>
<reference evidence="1 2" key="1">
    <citation type="journal article" date="2015" name="Nature">
        <title>rRNA introns, odd ribosomes, and small enigmatic genomes across a large radiation of phyla.</title>
        <authorList>
            <person name="Brown C.T."/>
            <person name="Hug L.A."/>
            <person name="Thomas B.C."/>
            <person name="Sharon I."/>
            <person name="Castelle C.J."/>
            <person name="Singh A."/>
            <person name="Wilkins M.J."/>
            <person name="Williams K.H."/>
            <person name="Banfield J.F."/>
        </authorList>
    </citation>
    <scope>NUCLEOTIDE SEQUENCE [LARGE SCALE GENOMIC DNA]</scope>
</reference>
<sequence length="425" mass="49200">MKKLLDAGLIGKGLIMINQPALVSRYNSCLKAIGKEPTNLSVFMIDGQGWSPEIAKEKQDRMYLSNGEANQYAFILTPEQRGQPNYFPFHSFTRPLLEAFWKNFNKEIGDITTTSALILDLNQGLSHYTSPLDLMVVDSISLAAFTNDGLQDGAKEQGKLIETFYDDHNWFDEKLRKQIIDSATKYGDLRQRHVLLSPFQYDAVKTFYTMAFGGVYILRHKGKTGEPLIVLSSEQAAKDLGQPSDNVFWINDPTLLDYLFKYQLISLDPKYYLAYPFRLPAKLDSIFIETLSVHRPEVNPLELTSGQKEYYVNELRGHLPPIFFQLERLELQLQRHGNYNSEDMADALRLSILYPPRSLPQIVRDVVWQLLIEIVEQDIFTLYVYNKARFLDRYRSWSSNRQSWAVDVLTRNYHARKEARKQNTK</sequence>
<dbReference type="Pfam" id="PF20343">
    <property type="entry name" value="DUF6638"/>
    <property type="match status" value="1"/>
</dbReference>
<protein>
    <submittedName>
        <fullName evidence="1">Uncharacterized protein</fullName>
    </submittedName>
</protein>
<proteinExistence type="predicted"/>
<evidence type="ECO:0000313" key="2">
    <source>
        <dbReference type="Proteomes" id="UP000034022"/>
    </source>
</evidence>
<name>A0A0G0JUD9_9BACT</name>